<sequence length="117" mass="13061">MSKSITENAAGHSRKQTIRVCNHRTIYGDKASAITCRHKRRRHRLTSAEIHRRYGALTKGLPAPTHAIFVSRSGKLQRLDDRGDAYQLFVGEPDHVRVTLARLLFAIDAVLCGGASR</sequence>
<protein>
    <submittedName>
        <fullName evidence="1">Uncharacterized protein</fullName>
    </submittedName>
</protein>
<dbReference type="AlphaFoldDB" id="A0A5C5ZHS8"/>
<comment type="caution">
    <text evidence="1">The sequence shown here is derived from an EMBL/GenBank/DDBJ whole genome shotgun (WGS) entry which is preliminary data.</text>
</comment>
<keyword evidence="2" id="KW-1185">Reference proteome</keyword>
<proteinExistence type="predicted"/>
<accession>A0A5C5ZHS8</accession>
<reference evidence="1 2" key="1">
    <citation type="submission" date="2019-02" db="EMBL/GenBank/DDBJ databases">
        <title>Deep-cultivation of Planctomycetes and their phenomic and genomic characterization uncovers novel biology.</title>
        <authorList>
            <person name="Wiegand S."/>
            <person name="Jogler M."/>
            <person name="Boedeker C."/>
            <person name="Pinto D."/>
            <person name="Vollmers J."/>
            <person name="Rivas-Marin E."/>
            <person name="Kohn T."/>
            <person name="Peeters S.H."/>
            <person name="Heuer A."/>
            <person name="Rast P."/>
            <person name="Oberbeckmann S."/>
            <person name="Bunk B."/>
            <person name="Jeske O."/>
            <person name="Meyerdierks A."/>
            <person name="Storesund J.E."/>
            <person name="Kallscheuer N."/>
            <person name="Luecker S."/>
            <person name="Lage O.M."/>
            <person name="Pohl T."/>
            <person name="Merkel B.J."/>
            <person name="Hornburger P."/>
            <person name="Mueller R.-W."/>
            <person name="Bruemmer F."/>
            <person name="Labrenz M."/>
            <person name="Spormann A.M."/>
            <person name="Op Den Camp H."/>
            <person name="Overmann J."/>
            <person name="Amann R."/>
            <person name="Jetten M.S.M."/>
            <person name="Mascher T."/>
            <person name="Medema M.H."/>
            <person name="Devos D.P."/>
            <person name="Kaster A.-K."/>
            <person name="Ovreas L."/>
            <person name="Rohde M."/>
            <person name="Galperin M.Y."/>
            <person name="Jogler C."/>
        </authorList>
    </citation>
    <scope>NUCLEOTIDE SEQUENCE [LARGE SCALE GENOMIC DNA]</scope>
    <source>
        <strain evidence="1 2">Mal64</strain>
    </source>
</reference>
<dbReference type="Proteomes" id="UP000315440">
    <property type="component" value="Unassembled WGS sequence"/>
</dbReference>
<gene>
    <name evidence="1" type="ORF">Mal64_35090</name>
</gene>
<organism evidence="1 2">
    <name type="scientific">Pseudobythopirellula maris</name>
    <dbReference type="NCBI Taxonomy" id="2527991"/>
    <lineage>
        <taxon>Bacteria</taxon>
        <taxon>Pseudomonadati</taxon>
        <taxon>Planctomycetota</taxon>
        <taxon>Planctomycetia</taxon>
        <taxon>Pirellulales</taxon>
        <taxon>Lacipirellulaceae</taxon>
        <taxon>Pseudobythopirellula</taxon>
    </lineage>
</organism>
<evidence type="ECO:0000313" key="2">
    <source>
        <dbReference type="Proteomes" id="UP000315440"/>
    </source>
</evidence>
<name>A0A5C5ZHS8_9BACT</name>
<evidence type="ECO:0000313" key="1">
    <source>
        <dbReference type="EMBL" id="TWT86680.1"/>
    </source>
</evidence>
<dbReference type="EMBL" id="SJPQ01000004">
    <property type="protein sequence ID" value="TWT86680.1"/>
    <property type="molecule type" value="Genomic_DNA"/>
</dbReference>